<evidence type="ECO:0000256" key="17">
    <source>
        <dbReference type="ARBA" id="ARBA00023264"/>
    </source>
</evidence>
<protein>
    <recommendedName>
        <fullName evidence="7 18">Phosphatidate cytidylyltransferase</fullName>
        <ecNumber evidence="6 18">2.7.7.41</ecNumber>
    </recommendedName>
</protein>
<dbReference type="RefSeq" id="WP_256547113.1">
    <property type="nucleotide sequence ID" value="NZ_CP101809.1"/>
</dbReference>
<feature type="transmembrane region" description="Helical" evidence="19">
    <location>
        <begin position="66"/>
        <end position="85"/>
    </location>
</feature>
<evidence type="ECO:0000256" key="8">
    <source>
        <dbReference type="ARBA" id="ARBA00022475"/>
    </source>
</evidence>
<feature type="transmembrane region" description="Helical" evidence="19">
    <location>
        <begin position="337"/>
        <end position="357"/>
    </location>
</feature>
<dbReference type="Proteomes" id="UP001240643">
    <property type="component" value="Unassembled WGS sequence"/>
</dbReference>
<evidence type="ECO:0000256" key="18">
    <source>
        <dbReference type="RuleBase" id="RU003938"/>
    </source>
</evidence>
<evidence type="ECO:0000256" key="3">
    <source>
        <dbReference type="ARBA" id="ARBA00005119"/>
    </source>
</evidence>
<evidence type="ECO:0000256" key="13">
    <source>
        <dbReference type="ARBA" id="ARBA00022989"/>
    </source>
</evidence>
<keyword evidence="14" id="KW-0443">Lipid metabolism</keyword>
<evidence type="ECO:0000313" key="21">
    <source>
        <dbReference type="Proteomes" id="UP001240643"/>
    </source>
</evidence>
<evidence type="ECO:0000256" key="1">
    <source>
        <dbReference type="ARBA" id="ARBA00001698"/>
    </source>
</evidence>
<keyword evidence="16" id="KW-0594">Phospholipid biosynthesis</keyword>
<evidence type="ECO:0000256" key="9">
    <source>
        <dbReference type="ARBA" id="ARBA00022516"/>
    </source>
</evidence>
<reference evidence="20" key="1">
    <citation type="submission" date="2023-07" db="EMBL/GenBank/DDBJ databases">
        <title>Genomic Encyclopedia of Type Strains, Phase IV (KMG-IV): sequencing the most valuable type-strain genomes for metagenomic binning, comparative biology and taxonomic classification.</title>
        <authorList>
            <person name="Goeker M."/>
        </authorList>
    </citation>
    <scope>NUCLEOTIDE SEQUENCE [LARGE SCALE GENOMIC DNA]</scope>
    <source>
        <strain evidence="20">DSM 21204</strain>
    </source>
</reference>
<feature type="transmembrane region" description="Helical" evidence="19">
    <location>
        <begin position="172"/>
        <end position="192"/>
    </location>
</feature>
<dbReference type="InterPro" id="IPR000374">
    <property type="entry name" value="PC_trans"/>
</dbReference>
<keyword evidence="21" id="KW-1185">Reference proteome</keyword>
<feature type="transmembrane region" description="Helical" evidence="19">
    <location>
        <begin position="20"/>
        <end position="46"/>
    </location>
</feature>
<feature type="transmembrane region" description="Helical" evidence="19">
    <location>
        <begin position="292"/>
        <end position="316"/>
    </location>
</feature>
<evidence type="ECO:0000256" key="15">
    <source>
        <dbReference type="ARBA" id="ARBA00023136"/>
    </source>
</evidence>
<feature type="transmembrane region" description="Helical" evidence="19">
    <location>
        <begin position="105"/>
        <end position="131"/>
    </location>
</feature>
<keyword evidence="13 19" id="KW-1133">Transmembrane helix</keyword>
<keyword evidence="11 18" id="KW-0812">Transmembrane</keyword>
<evidence type="ECO:0000256" key="11">
    <source>
        <dbReference type="ARBA" id="ARBA00022692"/>
    </source>
</evidence>
<evidence type="ECO:0000256" key="16">
    <source>
        <dbReference type="ARBA" id="ARBA00023209"/>
    </source>
</evidence>
<evidence type="ECO:0000256" key="2">
    <source>
        <dbReference type="ARBA" id="ARBA00004651"/>
    </source>
</evidence>
<dbReference type="PROSITE" id="PS01315">
    <property type="entry name" value="CDS"/>
    <property type="match status" value="1"/>
</dbReference>
<dbReference type="PANTHER" id="PTHR46382:SF1">
    <property type="entry name" value="PHOSPHATIDATE CYTIDYLYLTRANSFERASE"/>
    <property type="match status" value="1"/>
</dbReference>
<keyword evidence="15 19" id="KW-0472">Membrane</keyword>
<evidence type="ECO:0000256" key="7">
    <source>
        <dbReference type="ARBA" id="ARBA00019373"/>
    </source>
</evidence>
<keyword evidence="17" id="KW-1208">Phospholipid metabolism</keyword>
<comment type="subcellular location">
    <subcellularLocation>
        <location evidence="2">Cell membrane</location>
        <topology evidence="2">Multi-pass membrane protein</topology>
    </subcellularLocation>
</comment>
<evidence type="ECO:0000313" key="20">
    <source>
        <dbReference type="EMBL" id="MDQ0514196.1"/>
    </source>
</evidence>
<keyword evidence="12 18" id="KW-0548">Nucleotidyltransferase</keyword>
<comment type="similarity">
    <text evidence="5 18">Belongs to the CDS family.</text>
</comment>
<name>A0ABU0LZR5_9BACT</name>
<feature type="transmembrane region" description="Helical" evidence="19">
    <location>
        <begin position="198"/>
        <end position="218"/>
    </location>
</feature>
<sequence>MNLLTEKLDKISNKKIKVGVYRTLTSFVIMFVVAIIIVFSVIGAYPFYSNTIPPTQWLSITNTTKIIINICLLILISFLSFLGIIETFRILNQNQFQGIRNHKFFLFGLVHYAIGFIPSIFILHSISAGAITDQKTFFIKIFLIFIFMGLIYFSVIFLYLKKINYTPVRNERVIFLILQMVAYFFWNAIFYISVINGWVSVFILLVIASANDTFAYIFGTLFGKRKIFVRISPNKTLAGFVWGTSLSVVLSVGILVLIAWQARTIDLSYQVLNGFWFTMNFTDNNLFNKTGWWWLFTIIVFVLLSLIGTFGDLFYSKMKRLLNIKDFSRLLPGHGGLFDRLDSVSFIYVFFLIINLVDNMIFVN</sequence>
<evidence type="ECO:0000256" key="4">
    <source>
        <dbReference type="ARBA" id="ARBA00005189"/>
    </source>
</evidence>
<dbReference type="Pfam" id="PF01148">
    <property type="entry name" value="CTP_transf_1"/>
    <property type="match status" value="1"/>
</dbReference>
<keyword evidence="10 18" id="KW-0808">Transferase</keyword>
<gene>
    <name evidence="20" type="ORF">J2Z62_000634</name>
</gene>
<comment type="pathway">
    <text evidence="3 18">Phospholipid metabolism; CDP-diacylglycerol biosynthesis; CDP-diacylglycerol from sn-glycerol 3-phosphate: step 3/3.</text>
</comment>
<evidence type="ECO:0000256" key="12">
    <source>
        <dbReference type="ARBA" id="ARBA00022695"/>
    </source>
</evidence>
<dbReference type="EMBL" id="JAUSWO010000001">
    <property type="protein sequence ID" value="MDQ0514196.1"/>
    <property type="molecule type" value="Genomic_DNA"/>
</dbReference>
<feature type="transmembrane region" description="Helical" evidence="19">
    <location>
        <begin position="137"/>
        <end position="160"/>
    </location>
</feature>
<keyword evidence="8" id="KW-1003">Cell membrane</keyword>
<evidence type="ECO:0000256" key="19">
    <source>
        <dbReference type="SAM" id="Phobius"/>
    </source>
</evidence>
<comment type="caution">
    <text evidence="20">The sequence shown here is derived from an EMBL/GenBank/DDBJ whole genome shotgun (WGS) entry which is preliminary data.</text>
</comment>
<feature type="transmembrane region" description="Helical" evidence="19">
    <location>
        <begin position="239"/>
        <end position="260"/>
    </location>
</feature>
<evidence type="ECO:0000256" key="5">
    <source>
        <dbReference type="ARBA" id="ARBA00010185"/>
    </source>
</evidence>
<proteinExistence type="inferred from homology"/>
<organism evidence="20 21">
    <name type="scientific">Mycoplasmoides fastidiosum</name>
    <dbReference type="NCBI Taxonomy" id="92758"/>
    <lineage>
        <taxon>Bacteria</taxon>
        <taxon>Bacillati</taxon>
        <taxon>Mycoplasmatota</taxon>
        <taxon>Mycoplasmoidales</taxon>
        <taxon>Mycoplasmoidaceae</taxon>
        <taxon>Mycoplasmoides</taxon>
    </lineage>
</organism>
<dbReference type="PANTHER" id="PTHR46382">
    <property type="entry name" value="PHOSPHATIDATE CYTIDYLYLTRANSFERASE"/>
    <property type="match status" value="1"/>
</dbReference>
<keyword evidence="9" id="KW-0444">Lipid biosynthesis</keyword>
<comment type="pathway">
    <text evidence="4">Lipid metabolism.</text>
</comment>
<dbReference type="EC" id="2.7.7.41" evidence="6 18"/>
<evidence type="ECO:0000256" key="14">
    <source>
        <dbReference type="ARBA" id="ARBA00023098"/>
    </source>
</evidence>
<comment type="catalytic activity">
    <reaction evidence="1 18">
        <text>a 1,2-diacyl-sn-glycero-3-phosphate + CTP + H(+) = a CDP-1,2-diacyl-sn-glycerol + diphosphate</text>
        <dbReference type="Rhea" id="RHEA:16229"/>
        <dbReference type="ChEBI" id="CHEBI:15378"/>
        <dbReference type="ChEBI" id="CHEBI:33019"/>
        <dbReference type="ChEBI" id="CHEBI:37563"/>
        <dbReference type="ChEBI" id="CHEBI:58332"/>
        <dbReference type="ChEBI" id="CHEBI:58608"/>
        <dbReference type="EC" id="2.7.7.41"/>
    </reaction>
</comment>
<accession>A0ABU0LZR5</accession>
<evidence type="ECO:0000256" key="10">
    <source>
        <dbReference type="ARBA" id="ARBA00022679"/>
    </source>
</evidence>
<evidence type="ECO:0000256" key="6">
    <source>
        <dbReference type="ARBA" id="ARBA00012487"/>
    </source>
</evidence>